<accession>A0A2I9CY44</accession>
<comment type="caution">
    <text evidence="3">The sequence shown here is derived from an EMBL/GenBank/DDBJ whole genome shotgun (WGS) entry which is preliminary data.</text>
</comment>
<dbReference type="InterPro" id="IPR012347">
    <property type="entry name" value="Ferritin-like"/>
</dbReference>
<evidence type="ECO:0000313" key="4">
    <source>
        <dbReference type="Proteomes" id="UP000236569"/>
    </source>
</evidence>
<name>A0A2I9CY44_9DEIO</name>
<dbReference type="AlphaFoldDB" id="A0A2I9CY44"/>
<dbReference type="RefSeq" id="WP_235610426.1">
    <property type="nucleotide sequence ID" value="NZ_BFAG01000012.1"/>
</dbReference>
<feature type="chain" id="PRO_5014435348" description="DUF4142 domain-containing protein" evidence="1">
    <location>
        <begin position="22"/>
        <end position="179"/>
    </location>
</feature>
<feature type="signal peptide" evidence="1">
    <location>
        <begin position="1"/>
        <end position="21"/>
    </location>
</feature>
<evidence type="ECO:0000256" key="1">
    <source>
        <dbReference type="SAM" id="SignalP"/>
    </source>
</evidence>
<dbReference type="PANTHER" id="PTHR38593">
    <property type="entry name" value="BLR2558 PROTEIN"/>
    <property type="match status" value="1"/>
</dbReference>
<dbReference type="Proteomes" id="UP000236569">
    <property type="component" value="Unassembled WGS sequence"/>
</dbReference>
<dbReference type="PANTHER" id="PTHR38593:SF1">
    <property type="entry name" value="BLR2558 PROTEIN"/>
    <property type="match status" value="1"/>
</dbReference>
<sequence>MNKRLAVSALTLSFALSTAFAGGSAQAPLGPVTTAQVSNDSDVLAMEVMSMSNLTEITTSQLALQKSSNPAIRAFAQQMITEHTKAQAELSSLAAQKGIRITDKPGADQRLLYNRLTTLSGAAFDAAYKNVQVNGHAMTLALIQTYRSVGNDPQGLALAAKMQPVVARHLEEAKALPGG</sequence>
<keyword evidence="4" id="KW-1185">Reference proteome</keyword>
<reference evidence="4" key="1">
    <citation type="submission" date="2018-01" db="EMBL/GenBank/DDBJ databases">
        <title>Draft Genome Sequence of the Radioresistant Bacterium Deinococcus aerius TR0125, Isolated from the Higher Atmosphere above Japan.</title>
        <authorList>
            <person name="Satoh K."/>
            <person name="Arai H."/>
            <person name="Sanzen T."/>
            <person name="Kawaguchi Y."/>
            <person name="Hayashi H."/>
            <person name="Yokobori S."/>
            <person name="Yamagishi A."/>
            <person name="Oono Y."/>
            <person name="Narumi I."/>
        </authorList>
    </citation>
    <scope>NUCLEOTIDE SEQUENCE [LARGE SCALE GENOMIC DNA]</scope>
    <source>
        <strain evidence="4">TR0125</strain>
    </source>
</reference>
<evidence type="ECO:0000259" key="2">
    <source>
        <dbReference type="Pfam" id="PF13628"/>
    </source>
</evidence>
<feature type="domain" description="DUF4142" evidence="2">
    <location>
        <begin position="42"/>
        <end position="176"/>
    </location>
</feature>
<organism evidence="3 4">
    <name type="scientific">Deinococcus aerius</name>
    <dbReference type="NCBI Taxonomy" id="200253"/>
    <lineage>
        <taxon>Bacteria</taxon>
        <taxon>Thermotogati</taxon>
        <taxon>Deinococcota</taxon>
        <taxon>Deinococci</taxon>
        <taxon>Deinococcales</taxon>
        <taxon>Deinococcaceae</taxon>
        <taxon>Deinococcus</taxon>
    </lineage>
</organism>
<dbReference type="Pfam" id="PF13628">
    <property type="entry name" value="DUF4142"/>
    <property type="match status" value="1"/>
</dbReference>
<dbReference type="Gene3D" id="1.20.1260.10">
    <property type="match status" value="1"/>
</dbReference>
<proteinExistence type="predicted"/>
<keyword evidence="1" id="KW-0732">Signal</keyword>
<protein>
    <recommendedName>
        <fullName evidence="2">DUF4142 domain-containing protein</fullName>
    </recommendedName>
</protein>
<evidence type="ECO:0000313" key="3">
    <source>
        <dbReference type="EMBL" id="GBF07052.1"/>
    </source>
</evidence>
<dbReference type="EMBL" id="BFAG01000012">
    <property type="protein sequence ID" value="GBF07052.1"/>
    <property type="molecule type" value="Genomic_DNA"/>
</dbReference>
<gene>
    <name evidence="3" type="ORF">DAERI_120045</name>
</gene>
<dbReference type="InterPro" id="IPR025419">
    <property type="entry name" value="DUF4142"/>
</dbReference>